<keyword evidence="4" id="KW-0281">Fimbrium</keyword>
<dbReference type="InterPro" id="IPR008966">
    <property type="entry name" value="Adhesion_dom_sf"/>
</dbReference>
<comment type="caution">
    <text evidence="7">The sequence shown here is derived from an EMBL/GenBank/DDBJ whole genome shotgun (WGS) entry which is preliminary data.</text>
</comment>
<dbReference type="InterPro" id="IPR036937">
    <property type="entry name" value="Adhesion_dom_fimbrial_sf"/>
</dbReference>
<evidence type="ECO:0000256" key="1">
    <source>
        <dbReference type="ARBA" id="ARBA00004561"/>
    </source>
</evidence>
<sequence>MNKLAIALSTALSLGAAASASAADGNITFTGKVVASTCSVDVGGGSGTGTIALRQISANAFKSDETVGSTPFTITLAAGGGGTTCSMDNARLVVDASASDLSTDGMITDQPGGAGARTSARVKLMDADNPAGLTVINLSDLADAGLVREKTAGEFKYNFVARYHNPTASDLTAGDFSGRLAFDIDNF</sequence>
<feature type="signal peptide" evidence="5">
    <location>
        <begin position="1"/>
        <end position="22"/>
    </location>
</feature>
<evidence type="ECO:0000256" key="4">
    <source>
        <dbReference type="ARBA" id="ARBA00023263"/>
    </source>
</evidence>
<comment type="subcellular location">
    <subcellularLocation>
        <location evidence="1">Fimbrium</location>
    </subcellularLocation>
</comment>
<dbReference type="PANTHER" id="PTHR33420">
    <property type="entry name" value="FIMBRIAL SUBUNIT ELFA-RELATED"/>
    <property type="match status" value="1"/>
</dbReference>
<reference evidence="8" key="1">
    <citation type="submission" date="2023-07" db="EMBL/GenBank/DDBJ databases">
        <title>Genome sequence of Stenotrophomonas sp. Alg010 isolated from Sargassum waste.</title>
        <authorList>
            <person name="Mohapatra"/>
            <person name="B.R."/>
        </authorList>
    </citation>
    <scope>NUCLEOTIDE SEQUENCE [LARGE SCALE GENOMIC DNA]</scope>
    <source>
        <strain evidence="8">Alg010</strain>
    </source>
</reference>
<evidence type="ECO:0000313" key="8">
    <source>
        <dbReference type="Proteomes" id="UP001306668"/>
    </source>
</evidence>
<gene>
    <name evidence="7" type="ORF">STENOSP10_25540</name>
</gene>
<evidence type="ECO:0000313" key="7">
    <source>
        <dbReference type="EMBL" id="GMR28334.1"/>
    </source>
</evidence>
<dbReference type="InterPro" id="IPR000259">
    <property type="entry name" value="Adhesion_dom_fimbrial"/>
</dbReference>
<evidence type="ECO:0000256" key="5">
    <source>
        <dbReference type="SAM" id="SignalP"/>
    </source>
</evidence>
<protein>
    <recommendedName>
        <fullName evidence="6">Fimbrial-type adhesion domain-containing protein</fullName>
    </recommendedName>
</protein>
<accession>A0ABQ6QDY9</accession>
<dbReference type="EMBL" id="BTRJ01000026">
    <property type="protein sequence ID" value="GMR28334.1"/>
    <property type="molecule type" value="Genomic_DNA"/>
</dbReference>
<proteinExistence type="inferred from homology"/>
<dbReference type="PANTHER" id="PTHR33420:SF3">
    <property type="entry name" value="FIMBRIAL SUBUNIT ELFA"/>
    <property type="match status" value="1"/>
</dbReference>
<keyword evidence="3 5" id="KW-0732">Signal</keyword>
<dbReference type="RefSeq" id="WP_338167864.1">
    <property type="nucleotide sequence ID" value="NZ_BTRJ01000026.1"/>
</dbReference>
<feature type="domain" description="Fimbrial-type adhesion" evidence="6">
    <location>
        <begin position="27"/>
        <end position="184"/>
    </location>
</feature>
<dbReference type="Pfam" id="PF00419">
    <property type="entry name" value="Fimbrial"/>
    <property type="match status" value="1"/>
</dbReference>
<name>A0ABQ6QDY9_9GAMM</name>
<comment type="similarity">
    <text evidence="2">Belongs to the fimbrial protein family.</text>
</comment>
<dbReference type="SUPFAM" id="SSF49401">
    <property type="entry name" value="Bacterial adhesins"/>
    <property type="match status" value="1"/>
</dbReference>
<evidence type="ECO:0000256" key="3">
    <source>
        <dbReference type="ARBA" id="ARBA00022729"/>
    </source>
</evidence>
<dbReference type="Proteomes" id="UP001306668">
    <property type="component" value="Unassembled WGS sequence"/>
</dbReference>
<organism evidence="7 8">
    <name type="scientific">Stenotrophomonas sepilia</name>
    <dbReference type="NCBI Taxonomy" id="2860290"/>
    <lineage>
        <taxon>Bacteria</taxon>
        <taxon>Pseudomonadati</taxon>
        <taxon>Pseudomonadota</taxon>
        <taxon>Gammaproteobacteria</taxon>
        <taxon>Lysobacterales</taxon>
        <taxon>Lysobacteraceae</taxon>
        <taxon>Stenotrophomonas</taxon>
        <taxon>Stenotrophomonas maltophilia group</taxon>
    </lineage>
</organism>
<evidence type="ECO:0000256" key="2">
    <source>
        <dbReference type="ARBA" id="ARBA00006671"/>
    </source>
</evidence>
<keyword evidence="8" id="KW-1185">Reference proteome</keyword>
<dbReference type="InterPro" id="IPR050263">
    <property type="entry name" value="Bact_Fimbrial_Adh_Pro"/>
</dbReference>
<feature type="chain" id="PRO_5046102704" description="Fimbrial-type adhesion domain-containing protein" evidence="5">
    <location>
        <begin position="23"/>
        <end position="187"/>
    </location>
</feature>
<evidence type="ECO:0000259" key="6">
    <source>
        <dbReference type="Pfam" id="PF00419"/>
    </source>
</evidence>
<dbReference type="Gene3D" id="2.60.40.1090">
    <property type="entry name" value="Fimbrial-type adhesion domain"/>
    <property type="match status" value="1"/>
</dbReference>